<dbReference type="Pfam" id="PF03572">
    <property type="entry name" value="Peptidase_S41"/>
    <property type="match status" value="1"/>
</dbReference>
<dbReference type="InterPro" id="IPR012393">
    <property type="entry name" value="Tricorn_protease"/>
</dbReference>
<dbReference type="PIRSF" id="PIRSF036421">
    <property type="entry name" value="Tricorn_protease"/>
    <property type="match status" value="1"/>
</dbReference>
<comment type="subcellular location">
    <subcellularLocation>
        <location evidence="1 7">Cytoplasm</location>
    </subcellularLocation>
</comment>
<evidence type="ECO:0000256" key="3">
    <source>
        <dbReference type="ARBA" id="ARBA00022490"/>
    </source>
</evidence>
<dbReference type="SUPFAM" id="SSF82171">
    <property type="entry name" value="DPP6 N-terminal domain-like"/>
    <property type="match status" value="1"/>
</dbReference>
<dbReference type="SUPFAM" id="SSF69304">
    <property type="entry name" value="Tricorn protease N-terminal domain"/>
    <property type="match status" value="1"/>
</dbReference>
<feature type="signal peptide" evidence="8">
    <location>
        <begin position="1"/>
        <end position="20"/>
    </location>
</feature>
<evidence type="ECO:0000256" key="2">
    <source>
        <dbReference type="ARBA" id="ARBA00008524"/>
    </source>
</evidence>
<dbReference type="InterPro" id="IPR029045">
    <property type="entry name" value="ClpP/crotonase-like_dom_sf"/>
</dbReference>
<dbReference type="SMART" id="SM00245">
    <property type="entry name" value="TSPc"/>
    <property type="match status" value="1"/>
</dbReference>
<dbReference type="Pfam" id="PF26549">
    <property type="entry name" value="Tricorn_N"/>
    <property type="match status" value="1"/>
</dbReference>
<dbReference type="Gene3D" id="2.130.10.10">
    <property type="entry name" value="YVTN repeat-like/Quinoprotein amine dehydrogenase"/>
    <property type="match status" value="1"/>
</dbReference>
<dbReference type="InterPro" id="IPR015943">
    <property type="entry name" value="WD40/YVTN_repeat-like_dom_sf"/>
</dbReference>
<dbReference type="PANTHER" id="PTHR43253:SF1">
    <property type="entry name" value="TRICORN PROTEASE HOMOLOG 2-RELATED"/>
    <property type="match status" value="1"/>
</dbReference>
<keyword evidence="5 7" id="KW-0378">Hydrolase</keyword>
<dbReference type="CDD" id="cd07562">
    <property type="entry name" value="Peptidase_S41_TRI"/>
    <property type="match status" value="1"/>
</dbReference>
<dbReference type="Pfam" id="PF14684">
    <property type="entry name" value="Tricorn_C1"/>
    <property type="match status" value="1"/>
</dbReference>
<evidence type="ECO:0000259" key="9">
    <source>
        <dbReference type="PROSITE" id="PS50106"/>
    </source>
</evidence>
<sequence length="1046" mass="119823">MKRYFTFLILFLFASPLLSAQEAYFQIDPTLSPDGQTIVFSYDGDLWKIPSAGGEASRITAMKGEETLPRISPDGKWIAFSATQYGNKDVYIMPMEGGEIKQLTYHDAADDVDSWSWDSKSVYFTSTRYNRYSGYEISASGGTPKRLFEHYFNNTHNIAEHPSSGEIFFNESWESKNFTHRKRYKGDYNPDIRSYNPKTKAYKEYTSYRGKDMWATFDDRGTLFFASDEANDEYNLYTLTNGSKTALTSFKTSIGRPQASANGQKVVFTKDYQIFLYDVASKRTKKVAITILRNNTLSKSQDFQAKDNITYFDVSPDTKKIAFVSRGELFVSDLKGKFVKQIKTTKDQRVIEVKWLKDNRTLLFNQTVGGYTNLYTIAADGTGIEKQHTNEQKNNINLELDHKLERAVYVSGRDQLRLLDLENLKSTTVVTDEFWALRPTTAQFSPDGDYLLYNAFRNFERDVFVYHIPSKKITNLTNTGVNEADPLWSADGKYVYFASNLTEPSFPRGTSTVQIYQMALDKYEAPYTSDKFDALFMEEEKKDDKKEETKKETSKPVKVTINENGLMERLQRISPAFGTQTGAYIITKDETTYVYYGSNHDEGNFNLWRTVIKPFERNKTEKVGTQRLGGGQFKSVKDKHFILFNGAIHSINLGSNKMDKINIDVKFRKNLINEFSQMFFEAWAGFESNFYDDNFHGQNWQKLRDKYAAFLPYITKRSQLSLLFNDMLGELNTSHFGFNTFGEEDSEYYGSRTLETGILFSKDNPFTVSKIVSKSPADVTGKNIRIGDELFAVNGKTIDKKLNRESYFSEPSIDSEMQLTFKRNNETINLNIHPISSGRLRTLLYDEWVANNQSYTDAKSNNKIAYVHMKNMGAGELNNFMREMVSETYNKEALILDLRNNTGGNVHDDVLQFLSQKSYSKWKYRNGKLAPQPNFVPADKPIIILINEQTLSDGEVTTAGFKELGLGKVIGTETYRWIIFTSGAGLVDGSFYRLPSWGCYTLDGDNLEFTGVKPDIYVKETFEDRLKGNQPQLDKAIEEIMKSLRN</sequence>
<dbReference type="SUPFAM" id="SSF50156">
    <property type="entry name" value="PDZ domain-like"/>
    <property type="match status" value="1"/>
</dbReference>
<evidence type="ECO:0000256" key="1">
    <source>
        <dbReference type="ARBA" id="ARBA00004496"/>
    </source>
</evidence>
<keyword evidence="4 7" id="KW-0645">Protease</keyword>
<dbReference type="RefSeq" id="WP_227476993.1">
    <property type="nucleotide sequence ID" value="NZ_JAFMPT010000008.1"/>
</dbReference>
<comment type="function">
    <text evidence="7">Degrades oligopeptides.</text>
</comment>
<evidence type="ECO:0000256" key="5">
    <source>
        <dbReference type="ARBA" id="ARBA00022801"/>
    </source>
</evidence>
<dbReference type="Proteomes" id="UP000778797">
    <property type="component" value="Unassembled WGS sequence"/>
</dbReference>
<evidence type="ECO:0000256" key="8">
    <source>
        <dbReference type="SAM" id="SignalP"/>
    </source>
</evidence>
<feature type="chain" id="PRO_5046072890" description="Tricorn protease homolog" evidence="8">
    <location>
        <begin position="21"/>
        <end position="1046"/>
    </location>
</feature>
<comment type="similarity">
    <text evidence="2 7">Belongs to the peptidase S41B family.</text>
</comment>
<evidence type="ECO:0000256" key="4">
    <source>
        <dbReference type="ARBA" id="ARBA00022670"/>
    </source>
</evidence>
<reference evidence="10" key="2">
    <citation type="submission" date="2021-10" db="EMBL/GenBank/DDBJ databases">
        <title>Genome of Winogradskyella sp. E313.</title>
        <authorList>
            <person name="Zhou Y."/>
        </authorList>
    </citation>
    <scope>NUCLEOTIDE SEQUENCE</scope>
    <source>
        <strain evidence="10">E313</strain>
    </source>
</reference>
<evidence type="ECO:0000313" key="10">
    <source>
        <dbReference type="EMBL" id="MCC1484547.1"/>
    </source>
</evidence>
<keyword evidence="6 7" id="KW-0720">Serine protease</keyword>
<evidence type="ECO:0000313" key="11">
    <source>
        <dbReference type="Proteomes" id="UP000778797"/>
    </source>
</evidence>
<organism evidence="10 11">
    <name type="scientific">Winogradskyella immobilis</name>
    <dbReference type="NCBI Taxonomy" id="2816852"/>
    <lineage>
        <taxon>Bacteria</taxon>
        <taxon>Pseudomonadati</taxon>
        <taxon>Bacteroidota</taxon>
        <taxon>Flavobacteriia</taxon>
        <taxon>Flavobacteriales</taxon>
        <taxon>Flavobacteriaceae</taxon>
        <taxon>Winogradskyella</taxon>
    </lineage>
</organism>
<dbReference type="EMBL" id="JAFMPT010000008">
    <property type="protein sequence ID" value="MCC1484547.1"/>
    <property type="molecule type" value="Genomic_DNA"/>
</dbReference>
<dbReference type="PANTHER" id="PTHR43253">
    <property type="entry name" value="TRICORN PROTEASE HOMOLOG 2-RELATED"/>
    <property type="match status" value="1"/>
</dbReference>
<feature type="domain" description="PDZ" evidence="9">
    <location>
        <begin position="729"/>
        <end position="825"/>
    </location>
</feature>
<evidence type="ECO:0000256" key="7">
    <source>
        <dbReference type="PIRNR" id="PIRNR036421"/>
    </source>
</evidence>
<accession>A0ABS8ENG8</accession>
<evidence type="ECO:0000256" key="6">
    <source>
        <dbReference type="ARBA" id="ARBA00022825"/>
    </source>
</evidence>
<keyword evidence="3 7" id="KW-0963">Cytoplasm</keyword>
<keyword evidence="8" id="KW-0732">Signal</keyword>
<dbReference type="Gene3D" id="3.30.750.44">
    <property type="match status" value="1"/>
</dbReference>
<dbReference type="Gene3D" id="2.120.10.60">
    <property type="entry name" value="Tricorn protease N-terminal domain"/>
    <property type="match status" value="1"/>
</dbReference>
<reference evidence="10" key="1">
    <citation type="submission" date="2021-03" db="EMBL/GenBank/DDBJ databases">
        <authorList>
            <person name="Ping X."/>
        </authorList>
    </citation>
    <scope>NUCLEOTIDE SEQUENCE</scope>
    <source>
        <strain evidence="10">E313</strain>
    </source>
</reference>
<dbReference type="Pfam" id="PF13180">
    <property type="entry name" value="PDZ_2"/>
    <property type="match status" value="1"/>
</dbReference>
<proteinExistence type="inferred from homology"/>
<dbReference type="Pfam" id="PF26550">
    <property type="entry name" value="Tricorn_2nd"/>
    <property type="match status" value="1"/>
</dbReference>
<dbReference type="PROSITE" id="PS50106">
    <property type="entry name" value="PDZ"/>
    <property type="match status" value="1"/>
</dbReference>
<name>A0ABS8ENG8_9FLAO</name>
<keyword evidence="11" id="KW-1185">Reference proteome</keyword>
<dbReference type="SUPFAM" id="SSF52096">
    <property type="entry name" value="ClpP/crotonase"/>
    <property type="match status" value="1"/>
</dbReference>
<protein>
    <recommendedName>
        <fullName evidence="7">Tricorn protease homolog</fullName>
        <ecNumber evidence="7">3.4.21.-</ecNumber>
    </recommendedName>
</protein>
<dbReference type="Gene3D" id="2.30.42.10">
    <property type="match status" value="1"/>
</dbReference>
<dbReference type="InterPro" id="IPR005151">
    <property type="entry name" value="Tail-specific_protease"/>
</dbReference>
<dbReference type="InterPro" id="IPR028204">
    <property type="entry name" value="Tricorn_C1"/>
</dbReference>
<dbReference type="InterPro" id="IPR036034">
    <property type="entry name" value="PDZ_sf"/>
</dbReference>
<dbReference type="EC" id="3.4.21.-" evidence="7"/>
<comment type="caution">
    <text evidence="10">The sequence shown here is derived from an EMBL/GenBank/DDBJ whole genome shotgun (WGS) entry which is preliminary data.</text>
</comment>
<gene>
    <name evidence="10" type="ORF">J1C55_08110</name>
</gene>
<dbReference type="InterPro" id="IPR001478">
    <property type="entry name" value="PDZ"/>
</dbReference>
<dbReference type="Gene3D" id="3.90.226.10">
    <property type="entry name" value="2-enoyl-CoA Hydratase, Chain A, domain 1"/>
    <property type="match status" value="1"/>
</dbReference>